<evidence type="ECO:0000256" key="1">
    <source>
        <dbReference type="SAM" id="SignalP"/>
    </source>
</evidence>
<organism evidence="2 3">
    <name type="scientific">Candidatus Planktophila limnetica</name>
    <dbReference type="NCBI Taxonomy" id="573600"/>
    <lineage>
        <taxon>Bacteria</taxon>
        <taxon>Bacillati</taxon>
        <taxon>Actinomycetota</taxon>
        <taxon>Actinomycetes</taxon>
        <taxon>Candidatus Nanopelagicales</taxon>
        <taxon>Candidatus Nanopelagicaceae</taxon>
        <taxon>Candidatus Planktophila</taxon>
    </lineage>
</organism>
<protein>
    <submittedName>
        <fullName evidence="2">M6 family metalloprotease</fullName>
    </submittedName>
</protein>
<keyword evidence="2" id="KW-0482">Metalloprotease</keyword>
<dbReference type="RefSeq" id="WP_095697421.1">
    <property type="nucleotide sequence ID" value="NZ_CP016782.1"/>
</dbReference>
<dbReference type="SUPFAM" id="SSF55486">
    <property type="entry name" value="Metalloproteases ('zincins'), catalytic domain"/>
    <property type="match status" value="1"/>
</dbReference>
<keyword evidence="2" id="KW-0378">Hydrolase</keyword>
<evidence type="ECO:0000313" key="2">
    <source>
        <dbReference type="EMBL" id="ASY27130.1"/>
    </source>
</evidence>
<dbReference type="GO" id="GO:0008237">
    <property type="term" value="F:metallopeptidase activity"/>
    <property type="evidence" value="ECO:0007669"/>
    <property type="project" value="UniProtKB-KW"/>
</dbReference>
<keyword evidence="1" id="KW-0732">Signal</keyword>
<reference evidence="2 3" key="1">
    <citation type="submission" date="2016-07" db="EMBL/GenBank/DDBJ databases">
        <title>High microdiversification within the ubiquitous acI lineage of Actinobacteria.</title>
        <authorList>
            <person name="Neuenschwander S.M."/>
            <person name="Salcher M."/>
            <person name="Ghai R."/>
            <person name="Pernthaler J."/>
        </authorList>
    </citation>
    <scope>NUCLEOTIDE SEQUENCE [LARGE SCALE GENOMIC DNA]</scope>
    <source>
        <strain evidence="2">MMS-VB-114</strain>
    </source>
</reference>
<feature type="signal peptide" evidence="1">
    <location>
        <begin position="1"/>
        <end position="26"/>
    </location>
</feature>
<dbReference type="KEGG" id="plim:PHILAsVB114_00235"/>
<dbReference type="AlphaFoldDB" id="A0A249LDD2"/>
<keyword evidence="2" id="KW-0645">Protease</keyword>
<keyword evidence="3" id="KW-1185">Reference proteome</keyword>
<gene>
    <name evidence="2" type="ORF">PHILAsVB114_00235</name>
</gene>
<dbReference type="OrthoDB" id="8780795at2"/>
<dbReference type="EMBL" id="CP016782">
    <property type="protein sequence ID" value="ASY27130.1"/>
    <property type="molecule type" value="Genomic_DNA"/>
</dbReference>
<dbReference type="GO" id="GO:0006508">
    <property type="term" value="P:proteolysis"/>
    <property type="evidence" value="ECO:0007669"/>
    <property type="project" value="UniProtKB-KW"/>
</dbReference>
<feature type="chain" id="PRO_5012738456" evidence="1">
    <location>
        <begin position="27"/>
        <end position="530"/>
    </location>
</feature>
<sequence length="530" mass="58022">MKPKTTTKLFACGLLVVLMLPAQAFAAANPKSGASCTKSGIIKEFQNKKFTCIKVNKKLIWNKGSLIVKPVAGIPVSEPIQQSIPTGPQEVTQKNLPSGCHARVSATLQLKDGSNWKDLGGPDGWESIATCPSTNPYQPFKTVTLQSGSIVRWKIYSPGNWEWFGSEETITPVFKPANVCQLLGQDGNSNMNMGFPKRSSRLTSNGVIRAIVVGVDFPDVQSTGNPATEFSEMTDGMQTFYKKMSGNRVSFSFTYTDKFIRMPFESTKFNLGKWNSGDSWGYVNALISGTDTEIDFSKYDVAYFLSPRTIPWDSIAYGPAFPIDLQSKDGAIKNSTFSGADAYQNFPGAGWKWISHETGHLFGLHDLYTLSTKPSTYGSWDLMSLNWSNAAIELNAWNRYIQGWLTDNQVRCLDKSNLSATEVVVSPIARVDSGVKAVTIKLSDTKILVIESRRNEGLDVLSPSQAGTLVYTVDMTVMSIQGGWSTQRRTGSTALDFSDAALKTGDKIVVDGVTIEILTQDSNGDKVRVS</sequence>
<dbReference type="PANTHER" id="PTHR41775:SF1">
    <property type="entry name" value="PEPTIDASE M6-LIKE DOMAIN-CONTAINING PROTEIN"/>
    <property type="match status" value="1"/>
</dbReference>
<dbReference type="Proteomes" id="UP000217221">
    <property type="component" value="Chromosome"/>
</dbReference>
<evidence type="ECO:0000313" key="3">
    <source>
        <dbReference type="Proteomes" id="UP000217221"/>
    </source>
</evidence>
<name>A0A249LDD2_9ACTN</name>
<accession>A0A249LDD2</accession>
<dbReference type="PANTHER" id="PTHR41775">
    <property type="entry name" value="SECRETED PROTEIN-RELATED"/>
    <property type="match status" value="1"/>
</dbReference>
<proteinExistence type="predicted"/>